<evidence type="ECO:0000256" key="1">
    <source>
        <dbReference type="SAM" id="MobiDB-lite"/>
    </source>
</evidence>
<dbReference type="Proteomes" id="UP000256708">
    <property type="component" value="Unassembled WGS sequence"/>
</dbReference>
<dbReference type="OrthoDB" id="850998at2"/>
<gene>
    <name evidence="2" type="ORF">DXT99_12280</name>
</gene>
<name>A0A3D8LBM1_9BACT</name>
<keyword evidence="3" id="KW-1185">Reference proteome</keyword>
<protein>
    <submittedName>
        <fullName evidence="2">Uncharacterized protein</fullName>
    </submittedName>
</protein>
<dbReference type="AlphaFoldDB" id="A0A3D8LBM1"/>
<proteinExistence type="predicted"/>
<evidence type="ECO:0000313" key="3">
    <source>
        <dbReference type="Proteomes" id="UP000256708"/>
    </source>
</evidence>
<organism evidence="2 3">
    <name type="scientific">Pontibacter diazotrophicus</name>
    <dbReference type="NCBI Taxonomy" id="1400979"/>
    <lineage>
        <taxon>Bacteria</taxon>
        <taxon>Pseudomonadati</taxon>
        <taxon>Bacteroidota</taxon>
        <taxon>Cytophagia</taxon>
        <taxon>Cytophagales</taxon>
        <taxon>Hymenobacteraceae</taxon>
        <taxon>Pontibacter</taxon>
    </lineage>
</organism>
<sequence>MAGLQADNINPEFLRNFITETIYVVEGDVAAVPSLPPAVSTAPPAPEEERTAAETKPETAVKNLITDHAPVATPQIPKSPDAAAAVAKAVEKYDIAGANAKGVVVLVTLPDDEFNKLPQLQFLQKILGAIGLQPAGVAYVNNKTGATALFEDLQQALQVNYIISFASRLDTTLPHDKFTLYHPVMVGDVPVVFSQALSMLETDMEHKKKLWGALQQVFL</sequence>
<dbReference type="RefSeq" id="WP_115565855.1">
    <property type="nucleotide sequence ID" value="NZ_QRGR01000012.1"/>
</dbReference>
<comment type="caution">
    <text evidence="2">The sequence shown here is derived from an EMBL/GenBank/DDBJ whole genome shotgun (WGS) entry which is preliminary data.</text>
</comment>
<accession>A0A3D8LBM1</accession>
<reference evidence="3" key="1">
    <citation type="submission" date="2018-08" db="EMBL/GenBank/DDBJ databases">
        <authorList>
            <person name="Liu Z.-W."/>
            <person name="Du Z.-J."/>
        </authorList>
    </citation>
    <scope>NUCLEOTIDE SEQUENCE [LARGE SCALE GENOMIC DNA]</scope>
    <source>
        <strain evidence="3">H4X</strain>
    </source>
</reference>
<evidence type="ECO:0000313" key="2">
    <source>
        <dbReference type="EMBL" id="RDV14743.1"/>
    </source>
</evidence>
<dbReference type="EMBL" id="QRGR01000012">
    <property type="protein sequence ID" value="RDV14743.1"/>
    <property type="molecule type" value="Genomic_DNA"/>
</dbReference>
<feature type="region of interest" description="Disordered" evidence="1">
    <location>
        <begin position="35"/>
        <end position="56"/>
    </location>
</feature>
<feature type="compositionally biased region" description="Basic and acidic residues" evidence="1">
    <location>
        <begin position="47"/>
        <end position="56"/>
    </location>
</feature>